<feature type="compositionally biased region" description="Basic and acidic residues" evidence="6">
    <location>
        <begin position="191"/>
        <end position="200"/>
    </location>
</feature>
<dbReference type="Proteomes" id="UP000289886">
    <property type="component" value="Unassembled WGS sequence"/>
</dbReference>
<dbReference type="InterPro" id="IPR024989">
    <property type="entry name" value="MFS_assoc_dom"/>
</dbReference>
<evidence type="ECO:0000256" key="5">
    <source>
        <dbReference type="ARBA" id="ARBA00023136"/>
    </source>
</evidence>
<feature type="transmembrane region" description="Helical" evidence="7">
    <location>
        <begin position="78"/>
        <end position="97"/>
    </location>
</feature>
<feature type="transmembrane region" description="Helical" evidence="7">
    <location>
        <begin position="398"/>
        <end position="417"/>
    </location>
</feature>
<feature type="transmembrane region" description="Helical" evidence="7">
    <location>
        <begin position="285"/>
        <end position="306"/>
    </location>
</feature>
<feature type="transmembrane region" description="Helical" evidence="7">
    <location>
        <begin position="519"/>
        <end position="538"/>
    </location>
</feature>
<evidence type="ECO:0000259" key="8">
    <source>
        <dbReference type="Pfam" id="PF12832"/>
    </source>
</evidence>
<keyword evidence="5 7" id="KW-0472">Membrane</keyword>
<organism evidence="9 10">
    <name type="scientific">Acipenser ruthenus</name>
    <name type="common">Sterlet sturgeon</name>
    <dbReference type="NCBI Taxonomy" id="7906"/>
    <lineage>
        <taxon>Eukaryota</taxon>
        <taxon>Metazoa</taxon>
        <taxon>Chordata</taxon>
        <taxon>Craniata</taxon>
        <taxon>Vertebrata</taxon>
        <taxon>Euteleostomi</taxon>
        <taxon>Actinopterygii</taxon>
        <taxon>Chondrostei</taxon>
        <taxon>Acipenseriformes</taxon>
        <taxon>Acipenseridae</taxon>
        <taxon>Acipenser</taxon>
    </lineage>
</organism>
<evidence type="ECO:0000256" key="7">
    <source>
        <dbReference type="SAM" id="Phobius"/>
    </source>
</evidence>
<feature type="transmembrane region" description="Helical" evidence="7">
    <location>
        <begin position="492"/>
        <end position="513"/>
    </location>
</feature>
<feature type="transmembrane region" description="Helical" evidence="7">
    <location>
        <begin position="318"/>
        <end position="342"/>
    </location>
</feature>
<feature type="domain" description="Major facilitator superfamily associated" evidence="8">
    <location>
        <begin position="19"/>
        <end position="522"/>
    </location>
</feature>
<dbReference type="PANTHER" id="PTHR16172">
    <property type="entry name" value="MAJOR FACILITATOR SUPERFAMILY DOMAIN-CONTAINING PROTEIN 6-LIKE"/>
    <property type="match status" value="1"/>
</dbReference>
<comment type="similarity">
    <text evidence="2">Belongs to the major facilitator superfamily. MFSD6 family.</text>
</comment>
<feature type="transmembrane region" description="Helical" evidence="7">
    <location>
        <begin position="429"/>
        <end position="447"/>
    </location>
</feature>
<evidence type="ECO:0000256" key="6">
    <source>
        <dbReference type="SAM" id="MobiDB-lite"/>
    </source>
</evidence>
<proteinExistence type="inferred from homology"/>
<keyword evidence="4 7" id="KW-1133">Transmembrane helix</keyword>
<dbReference type="SUPFAM" id="SSF103473">
    <property type="entry name" value="MFS general substrate transporter"/>
    <property type="match status" value="1"/>
</dbReference>
<protein>
    <submittedName>
        <fullName evidence="9">Major facilitator superfamily domain-containing protein 6-like protein B</fullName>
    </submittedName>
</protein>
<dbReference type="PANTHER" id="PTHR16172:SF41">
    <property type="entry name" value="MAJOR FACILITATOR SUPERFAMILY DOMAIN-CONTAINING PROTEIN 6-LIKE"/>
    <property type="match status" value="1"/>
</dbReference>
<dbReference type="CDD" id="cd17479">
    <property type="entry name" value="MFS_MFSD6L"/>
    <property type="match status" value="1"/>
</dbReference>
<sequence>MRRNKQWDVNKAMLLSRLFQFLHCAGKACVIPFLTLYLRYLGLTASLTGIIMGTKHFINLAWAPLSGYFAKHYNKRRVVILSSLLCSIGAGLLLLLIPPADKATMTRYCNISAFAGFGLPKTAEDTINYSQLGNTTMTVHAFTTLISPTALSKINTKHIATAGAGQTLNDAILATAAASKHEVTRIAQRQSHRENHKNEEVANPDIPDNSDSKRSVRSRSLKTGSAHGQKGTDVVLEVQHQLFFLVLMAVALWEVLAAPLEWTVDDGLYEYLDFVDATDGYSQHWIWGYLGAACSACGVGLLVSNLDCLLNVHIHRSAVHFYCYAILITLTLLTGTFLPIHVNRKREQTNKVLKALHLISNDSRATLCALTAFIVGAVGSTFENYLFWQMQDKGSSEFYMGASIAIKLFAEILLSFFSSKILKTLGQSGTVALGMLCMAVQCLYYSFLWSPWSVLPIQSLNAFSNGALWWALNAYCEDVSTPGMERSVQRVFQALSLGLGAGIGSLAGGFIASRFSLEVLYRAAAVVLVIWSVAFLLVQSRIPRQKKVNYSQLLAADNSDLSDTETDQERDWLVKAMKDEIENNSW</sequence>
<name>A0A444UQ87_ACIRT</name>
<keyword evidence="3 7" id="KW-0812">Transmembrane</keyword>
<evidence type="ECO:0000313" key="9">
    <source>
        <dbReference type="EMBL" id="RXM37333.1"/>
    </source>
</evidence>
<dbReference type="InterPro" id="IPR036259">
    <property type="entry name" value="MFS_trans_sf"/>
</dbReference>
<dbReference type="Pfam" id="PF12832">
    <property type="entry name" value="MFS_1_like"/>
    <property type="match status" value="1"/>
</dbReference>
<evidence type="ECO:0000256" key="2">
    <source>
        <dbReference type="ARBA" id="ARBA00005241"/>
    </source>
</evidence>
<keyword evidence="10" id="KW-1185">Reference proteome</keyword>
<gene>
    <name evidence="9" type="ORF">EOD39_0007</name>
</gene>
<comment type="caution">
    <text evidence="9">The sequence shown here is derived from an EMBL/GenBank/DDBJ whole genome shotgun (WGS) entry which is preliminary data.</text>
</comment>
<dbReference type="GO" id="GO:0016020">
    <property type="term" value="C:membrane"/>
    <property type="evidence" value="ECO:0007669"/>
    <property type="project" value="UniProtKB-SubCell"/>
</dbReference>
<reference evidence="9 10" key="1">
    <citation type="submission" date="2019-01" db="EMBL/GenBank/DDBJ databases">
        <title>Draft Genome and Complete Hox-Cluster Characterization of the Sterlet Sturgeon (Acipenser ruthenus).</title>
        <authorList>
            <person name="Wei Q."/>
        </authorList>
    </citation>
    <scope>NUCLEOTIDE SEQUENCE [LARGE SCALE GENOMIC DNA]</scope>
    <source>
        <strain evidence="9">WHYD16114868_AA</strain>
        <tissue evidence="9">Blood</tissue>
    </source>
</reference>
<dbReference type="Gene3D" id="1.20.1250.20">
    <property type="entry name" value="MFS general substrate transporter like domains"/>
    <property type="match status" value="2"/>
</dbReference>
<comment type="subcellular location">
    <subcellularLocation>
        <location evidence="1">Membrane</location>
        <topology evidence="1">Multi-pass membrane protein</topology>
    </subcellularLocation>
</comment>
<evidence type="ECO:0000313" key="10">
    <source>
        <dbReference type="Proteomes" id="UP000289886"/>
    </source>
</evidence>
<accession>A0A444UQ87</accession>
<dbReference type="OrthoDB" id="515887at2759"/>
<feature type="region of interest" description="Disordered" evidence="6">
    <location>
        <begin position="187"/>
        <end position="227"/>
    </location>
</feature>
<dbReference type="AlphaFoldDB" id="A0A444UQ87"/>
<evidence type="ECO:0000256" key="4">
    <source>
        <dbReference type="ARBA" id="ARBA00022989"/>
    </source>
</evidence>
<feature type="transmembrane region" description="Helical" evidence="7">
    <location>
        <begin position="242"/>
        <end position="264"/>
    </location>
</feature>
<evidence type="ECO:0000256" key="3">
    <source>
        <dbReference type="ARBA" id="ARBA00022692"/>
    </source>
</evidence>
<feature type="transmembrane region" description="Helical" evidence="7">
    <location>
        <begin position="363"/>
        <end position="386"/>
    </location>
</feature>
<dbReference type="EMBL" id="SCEB01214069">
    <property type="protein sequence ID" value="RXM37333.1"/>
    <property type="molecule type" value="Genomic_DNA"/>
</dbReference>
<evidence type="ECO:0000256" key="1">
    <source>
        <dbReference type="ARBA" id="ARBA00004141"/>
    </source>
</evidence>
<dbReference type="InterPro" id="IPR051717">
    <property type="entry name" value="MFS_MFSD6"/>
</dbReference>